<evidence type="ECO:0000256" key="1">
    <source>
        <dbReference type="SAM" id="Phobius"/>
    </source>
</evidence>
<dbReference type="EMBL" id="ANNX02000025">
    <property type="protein sequence ID" value="KYC41085.1"/>
    <property type="molecule type" value="Genomic_DNA"/>
</dbReference>
<keyword evidence="1" id="KW-0472">Membrane</keyword>
<evidence type="ECO:0000313" key="2">
    <source>
        <dbReference type="EMBL" id="KYC41085.1"/>
    </source>
</evidence>
<feature type="transmembrane region" description="Helical" evidence="1">
    <location>
        <begin position="269"/>
        <end position="289"/>
    </location>
</feature>
<evidence type="ECO:0000313" key="3">
    <source>
        <dbReference type="Proteomes" id="UP000076925"/>
    </source>
</evidence>
<feature type="transmembrane region" description="Helical" evidence="1">
    <location>
        <begin position="179"/>
        <end position="196"/>
    </location>
</feature>
<dbReference type="RefSeq" id="WP_017740122.1">
    <property type="nucleotide sequence ID" value="NZ_KQ976354.1"/>
</dbReference>
<comment type="caution">
    <text evidence="2">The sequence shown here is derived from an EMBL/GenBank/DDBJ whole genome shotgun (WGS) entry which is preliminary data.</text>
</comment>
<proteinExistence type="predicted"/>
<keyword evidence="3" id="KW-1185">Reference proteome</keyword>
<protein>
    <recommendedName>
        <fullName evidence="4">Sodium:solute symporter</fullName>
    </recommendedName>
</protein>
<dbReference type="AlphaFoldDB" id="A0A139X8V7"/>
<feature type="transmembrane region" description="Helical" evidence="1">
    <location>
        <begin position="301"/>
        <end position="324"/>
    </location>
</feature>
<reference evidence="2 3" key="1">
    <citation type="journal article" date="2013" name="Genome Biol. Evol.">
        <title>Genomes of Stigonematalean cyanobacteria (subsection V) and the evolution of oxygenic photosynthesis from prokaryotes to plastids.</title>
        <authorList>
            <person name="Dagan T."/>
            <person name="Roettger M."/>
            <person name="Stucken K."/>
            <person name="Landan G."/>
            <person name="Koch R."/>
            <person name="Major P."/>
            <person name="Gould S.B."/>
            <person name="Goremykin V.V."/>
            <person name="Rippka R."/>
            <person name="Tandeau de Marsac N."/>
            <person name="Gugger M."/>
            <person name="Lockhart P.J."/>
            <person name="Allen J.F."/>
            <person name="Brune I."/>
            <person name="Maus I."/>
            <person name="Puhler A."/>
            <person name="Martin W.F."/>
        </authorList>
    </citation>
    <scope>NUCLEOTIDE SEQUENCE [LARGE SCALE GENOMIC DNA]</scope>
    <source>
        <strain evidence="2 3">PCC 7110</strain>
    </source>
</reference>
<feature type="transmembrane region" description="Helical" evidence="1">
    <location>
        <begin position="217"/>
        <end position="238"/>
    </location>
</feature>
<evidence type="ECO:0008006" key="4">
    <source>
        <dbReference type="Google" id="ProtNLM"/>
    </source>
</evidence>
<name>A0A139X8V7_9CYAN</name>
<feature type="transmembrane region" description="Helical" evidence="1">
    <location>
        <begin position="330"/>
        <end position="354"/>
    </location>
</feature>
<feature type="transmembrane region" description="Helical" evidence="1">
    <location>
        <begin position="112"/>
        <end position="131"/>
    </location>
</feature>
<feature type="transmembrane region" description="Helical" evidence="1">
    <location>
        <begin position="138"/>
        <end position="159"/>
    </location>
</feature>
<keyword evidence="1" id="KW-0812">Transmembrane</keyword>
<dbReference type="STRING" id="128403.WA1_23505"/>
<feature type="transmembrane region" description="Helical" evidence="1">
    <location>
        <begin position="40"/>
        <end position="62"/>
    </location>
</feature>
<gene>
    <name evidence="2" type="ORF">WA1_23505</name>
</gene>
<keyword evidence="1" id="KW-1133">Transmembrane helix</keyword>
<dbReference type="Proteomes" id="UP000076925">
    <property type="component" value="Unassembled WGS sequence"/>
</dbReference>
<sequence>MMNHRRLDTFSLAALLVSAHYGLGFLLGTAEKSLTHGAAGSLYAVSLGLGTIALIALAKFYWTQTEQIWTLLGSAYGSGVKIFVGLMSWASLIGIEAVQLISAASILKVFGIPPIPSMIVLATLFAIISLLPVEKAGWILRGLLFVNFLALLYGLWVLHGFPEYLRSPIDFANSLQTESLPTTIGITLSTVLLVLIDMKYQMYLVQAKDIKSLYKGCLLAGTVLLLLALLPSTLVTAAHQAGILPDDIGGKETLPYILSWIGGGTDKPLGIALIISLLVPSLGIGSSILRVQSKIIFDFHILPVSLGTQLLVTFGNSLFGLIVALRGGEIVSLIVAFYAAYVGAVIVPFAAYLMSQGKRYTFSRTSVKLSLIASSCSSISLLIVTRFNSHLELLGSTELNIMGAGIFSGILFLSVGEVIEKYFPASGTVTSDQ</sequence>
<dbReference type="OrthoDB" id="449179at2"/>
<accession>A0A139X8V7</accession>
<feature type="transmembrane region" description="Helical" evidence="1">
    <location>
        <begin position="399"/>
        <end position="419"/>
    </location>
</feature>
<organism evidence="2 3">
    <name type="scientific">Scytonema hofmannii PCC 7110</name>
    <dbReference type="NCBI Taxonomy" id="128403"/>
    <lineage>
        <taxon>Bacteria</taxon>
        <taxon>Bacillati</taxon>
        <taxon>Cyanobacteriota</taxon>
        <taxon>Cyanophyceae</taxon>
        <taxon>Nostocales</taxon>
        <taxon>Scytonemataceae</taxon>
        <taxon>Scytonema</taxon>
    </lineage>
</organism>
<feature type="transmembrane region" description="Helical" evidence="1">
    <location>
        <begin position="366"/>
        <end position="387"/>
    </location>
</feature>